<keyword evidence="1" id="KW-0548">Nucleotidyltransferase</keyword>
<dbReference type="AlphaFoldDB" id="A0A699JDB7"/>
<keyword evidence="1" id="KW-0695">RNA-directed DNA polymerase</keyword>
<comment type="caution">
    <text evidence="1">The sequence shown here is derived from an EMBL/GenBank/DDBJ whole genome shotgun (WGS) entry which is preliminary data.</text>
</comment>
<protein>
    <submittedName>
        <fullName evidence="1">RNA-directed DNA polymerase, eukaryota, reverse transcriptase zinc-binding domain protein</fullName>
    </submittedName>
</protein>
<sequence length="449" mass="51918">MVNGVWNEDPYKIKDEMMRYYLKIFSGIRQDKPKFGSDRVNKLSEDEARGLKNMFSEKEIREAVMACGCDKAPSPYGFNFRFLKRLWEIIKTGVIRAVSDPIGLGDFRPISLIGTYYKIIAKMLAERLKHVAYNSLDWEYLLEIMRLMGFGDKWCKWIEIYAMNLMCILIGFEKAARLKVNLNKSRVYGIGVNREAVEDMARWMRCSVGELPITYLGLPIGNLKKVRRDCFLGGVGENKTMAWIKWDHVISSYGIIGVKYWVVKSIYGYEGVAGENLRAGKGGRGVWLDIMWVGSDIDTLGIEFSSSFVRKVGDGAHISFWRDRWIDGGRLMDRFYRLFLLDRHKDGVVVDKGNWVEGIWRWVWDWTRAPRGRVIGELEALEACVGNTNILLNHKDSWKWLLADNGIFSVKALTKLIEEKCIDVENNIVETIWNKLVPKKVNIFMWRVG</sequence>
<keyword evidence="1" id="KW-0808">Transferase</keyword>
<evidence type="ECO:0000313" key="1">
    <source>
        <dbReference type="EMBL" id="GFA29086.1"/>
    </source>
</evidence>
<organism evidence="1">
    <name type="scientific">Tanacetum cinerariifolium</name>
    <name type="common">Dalmatian daisy</name>
    <name type="synonym">Chrysanthemum cinerariifolium</name>
    <dbReference type="NCBI Taxonomy" id="118510"/>
    <lineage>
        <taxon>Eukaryota</taxon>
        <taxon>Viridiplantae</taxon>
        <taxon>Streptophyta</taxon>
        <taxon>Embryophyta</taxon>
        <taxon>Tracheophyta</taxon>
        <taxon>Spermatophyta</taxon>
        <taxon>Magnoliopsida</taxon>
        <taxon>eudicotyledons</taxon>
        <taxon>Gunneridae</taxon>
        <taxon>Pentapetalae</taxon>
        <taxon>asterids</taxon>
        <taxon>campanulids</taxon>
        <taxon>Asterales</taxon>
        <taxon>Asteraceae</taxon>
        <taxon>Asteroideae</taxon>
        <taxon>Anthemideae</taxon>
        <taxon>Anthemidinae</taxon>
        <taxon>Tanacetum</taxon>
    </lineage>
</organism>
<dbReference type="PANTHER" id="PTHR36617:SF16">
    <property type="entry name" value="OS04G0516500 PROTEIN"/>
    <property type="match status" value="1"/>
</dbReference>
<dbReference type="EMBL" id="BKCJ010399179">
    <property type="protein sequence ID" value="GFA29086.1"/>
    <property type="molecule type" value="Genomic_DNA"/>
</dbReference>
<accession>A0A699JDB7</accession>
<dbReference type="PANTHER" id="PTHR36617">
    <property type="entry name" value="PROTEIN, PUTATIVE-RELATED"/>
    <property type="match status" value="1"/>
</dbReference>
<name>A0A699JDB7_TANCI</name>
<proteinExistence type="predicted"/>
<dbReference type="GO" id="GO:0003964">
    <property type="term" value="F:RNA-directed DNA polymerase activity"/>
    <property type="evidence" value="ECO:0007669"/>
    <property type="project" value="UniProtKB-KW"/>
</dbReference>
<gene>
    <name evidence="1" type="ORF">Tci_601058</name>
</gene>
<reference evidence="1" key="1">
    <citation type="journal article" date="2019" name="Sci. Rep.">
        <title>Draft genome of Tanacetum cinerariifolium, the natural source of mosquito coil.</title>
        <authorList>
            <person name="Yamashiro T."/>
            <person name="Shiraishi A."/>
            <person name="Satake H."/>
            <person name="Nakayama K."/>
        </authorList>
    </citation>
    <scope>NUCLEOTIDE SEQUENCE</scope>
</reference>